<dbReference type="RefSeq" id="WP_196272306.1">
    <property type="nucleotide sequence ID" value="NZ_JADQDO010000006.1"/>
</dbReference>
<sequence length="66" mass="6955">MTSSRARRYSPLAAASGPIGSDRLALEFRQGKRVGGKIAALLASLTRLGHLATSDGGRTFSLRRVA</sequence>
<evidence type="ECO:0000313" key="1">
    <source>
        <dbReference type="EMBL" id="MBF9234311.1"/>
    </source>
</evidence>
<keyword evidence="2" id="KW-1185">Reference proteome</keyword>
<protein>
    <submittedName>
        <fullName evidence="1">Uncharacterized protein</fullName>
    </submittedName>
</protein>
<organism evidence="1 2">
    <name type="scientific">Microvirga alba</name>
    <dbReference type="NCBI Taxonomy" id="2791025"/>
    <lineage>
        <taxon>Bacteria</taxon>
        <taxon>Pseudomonadati</taxon>
        <taxon>Pseudomonadota</taxon>
        <taxon>Alphaproteobacteria</taxon>
        <taxon>Hyphomicrobiales</taxon>
        <taxon>Methylobacteriaceae</taxon>
        <taxon>Microvirga</taxon>
    </lineage>
</organism>
<reference evidence="1" key="1">
    <citation type="submission" date="2020-11" db="EMBL/GenBank/DDBJ databases">
        <authorList>
            <person name="Kim M.K."/>
        </authorList>
    </citation>
    <scope>NUCLEOTIDE SEQUENCE</scope>
    <source>
        <strain evidence="1">BT350</strain>
    </source>
</reference>
<accession>A0A931BNZ3</accession>
<dbReference type="AlphaFoldDB" id="A0A931BNZ3"/>
<proteinExistence type="predicted"/>
<dbReference type="EMBL" id="JADQDO010000006">
    <property type="protein sequence ID" value="MBF9234311.1"/>
    <property type="molecule type" value="Genomic_DNA"/>
</dbReference>
<name>A0A931BNZ3_9HYPH</name>
<dbReference type="Proteomes" id="UP000599312">
    <property type="component" value="Unassembled WGS sequence"/>
</dbReference>
<evidence type="ECO:0000313" key="2">
    <source>
        <dbReference type="Proteomes" id="UP000599312"/>
    </source>
</evidence>
<comment type="caution">
    <text evidence="1">The sequence shown here is derived from an EMBL/GenBank/DDBJ whole genome shotgun (WGS) entry which is preliminary data.</text>
</comment>
<gene>
    <name evidence="1" type="ORF">I2H38_13100</name>
</gene>